<evidence type="ECO:0000259" key="1">
    <source>
        <dbReference type="Pfam" id="PF00345"/>
    </source>
</evidence>
<dbReference type="Pfam" id="PF00345">
    <property type="entry name" value="PapD_N"/>
    <property type="match status" value="1"/>
</dbReference>
<dbReference type="Proteomes" id="UP000468531">
    <property type="component" value="Unassembled WGS sequence"/>
</dbReference>
<dbReference type="PANTHER" id="PTHR30251:SF4">
    <property type="entry name" value="SLR1668 PROTEIN"/>
    <property type="match status" value="1"/>
</dbReference>
<evidence type="ECO:0000313" key="2">
    <source>
        <dbReference type="EMBL" id="NEV02734.1"/>
    </source>
</evidence>
<name>A0A6P1BX46_9BRAD</name>
<dbReference type="SUPFAM" id="SSF49354">
    <property type="entry name" value="PapD-like"/>
    <property type="match status" value="1"/>
</dbReference>
<reference evidence="2 3" key="1">
    <citation type="journal article" date="2020" name="Arch. Microbiol.">
        <title>Bradyrhizobium uaiense sp. nov., a new highly efficient cowpea symbiont.</title>
        <authorList>
            <person name="Cabral Michel D."/>
            <person name="Azarias Guimaraes A."/>
            <person name="Martins da Costa E."/>
            <person name="Soares de Carvalho T."/>
            <person name="Balsanelli E."/>
            <person name="Willems A."/>
            <person name="Maltempi de Souza E."/>
            <person name="de Souza Moreira F.M."/>
        </authorList>
    </citation>
    <scope>NUCLEOTIDE SEQUENCE [LARGE SCALE GENOMIC DNA]</scope>
    <source>
        <strain evidence="2 3">UFLA 03-164</strain>
    </source>
</reference>
<gene>
    <name evidence="2" type="ORF">FNJ47_45440</name>
</gene>
<comment type="caution">
    <text evidence="2">The sequence shown here is derived from an EMBL/GenBank/DDBJ whole genome shotgun (WGS) entry which is preliminary data.</text>
</comment>
<dbReference type="GO" id="GO:0030288">
    <property type="term" value="C:outer membrane-bounded periplasmic space"/>
    <property type="evidence" value="ECO:0007669"/>
    <property type="project" value="InterPro"/>
</dbReference>
<dbReference type="PANTHER" id="PTHR30251">
    <property type="entry name" value="PILUS ASSEMBLY CHAPERONE"/>
    <property type="match status" value="1"/>
</dbReference>
<dbReference type="InterPro" id="IPR008962">
    <property type="entry name" value="PapD-like_sf"/>
</dbReference>
<dbReference type="InterPro" id="IPR013783">
    <property type="entry name" value="Ig-like_fold"/>
</dbReference>
<dbReference type="GO" id="GO:0071555">
    <property type="term" value="P:cell wall organization"/>
    <property type="evidence" value="ECO:0007669"/>
    <property type="project" value="InterPro"/>
</dbReference>
<dbReference type="EMBL" id="VKHP01000418">
    <property type="protein sequence ID" value="NEV02734.1"/>
    <property type="molecule type" value="Genomic_DNA"/>
</dbReference>
<protein>
    <submittedName>
        <fullName evidence="2">Molecular chaperone</fullName>
    </submittedName>
</protein>
<dbReference type="Gene3D" id="2.60.40.10">
    <property type="entry name" value="Immunoglobulins"/>
    <property type="match status" value="1"/>
</dbReference>
<feature type="domain" description="Pili assembly chaperone N-terminal" evidence="1">
    <location>
        <begin position="59"/>
        <end position="176"/>
    </location>
</feature>
<dbReference type="RefSeq" id="WP_163163096.1">
    <property type="nucleotide sequence ID" value="NZ_VKHP01000418.1"/>
</dbReference>
<evidence type="ECO:0000313" key="3">
    <source>
        <dbReference type="Proteomes" id="UP000468531"/>
    </source>
</evidence>
<keyword evidence="3" id="KW-1185">Reference proteome</keyword>
<proteinExistence type="predicted"/>
<dbReference type="InterPro" id="IPR016147">
    <property type="entry name" value="Pili_assmbl_chaperone_N"/>
</dbReference>
<accession>A0A6P1BX46</accession>
<dbReference type="InterPro" id="IPR050643">
    <property type="entry name" value="Periplasmic_pilus_chap"/>
</dbReference>
<organism evidence="2 3">
    <name type="scientific">Bradyrhizobium uaiense</name>
    <dbReference type="NCBI Taxonomy" id="2594946"/>
    <lineage>
        <taxon>Bacteria</taxon>
        <taxon>Pseudomonadati</taxon>
        <taxon>Pseudomonadota</taxon>
        <taxon>Alphaproteobacteria</taxon>
        <taxon>Hyphomicrobiales</taxon>
        <taxon>Nitrobacteraceae</taxon>
        <taxon>Bradyrhizobium</taxon>
    </lineage>
</organism>
<dbReference type="AlphaFoldDB" id="A0A6P1BX46"/>
<sequence>MKKGRGSGPLFRCICVSTKCLLGARFRNRLGIAMHHSSTLLAAFATSLACMEVAHATALRVEPVLLELNAPAAAASLTLRNDEDAHVEVQTRVLRWSQSDGKESLEPTTDVVASPPAVRMAPHSDYVVRVVRVSKQPVNGEESYRVIVDQLPRAGGGQGRSVNLLVRQSIPAFFRGREISRPQVSWALRTEAGQLTVVTSNAGDERLRIANLRLKDSSGATLSFGNGLLGYVLGHSSMSWATLKYPRGFGSGGSISVTADTDKGQTHAVIESQTRR</sequence>